<keyword evidence="4" id="KW-1185">Reference proteome</keyword>
<dbReference type="AlphaFoldDB" id="A0A437NAD2"/>
<reference evidence="3 4" key="1">
    <citation type="submission" date="2019-01" db="EMBL/GenBank/DDBJ databases">
        <authorList>
            <person name="Chen W.-M."/>
        </authorList>
    </citation>
    <scope>NUCLEOTIDE SEQUENCE [LARGE SCALE GENOMIC DNA]</scope>
    <source>
        <strain evidence="3 4">FSY-9</strain>
    </source>
</reference>
<dbReference type="Proteomes" id="UP000282837">
    <property type="component" value="Unassembled WGS sequence"/>
</dbReference>
<sequence>MTEAQSLAGRLLLAMPGMPDARFDGAAIALCIHDDQGALGVGITDVLDRVTLYDLLDDLDIPRGVAPDCDVHYGGPVETQRGFVLHSPDWTSEGTLEVSPQWSLTGSRDILVAIAEGTGPRHWLVALGYAGWGPAQLDGEMRSHGWYAADGRAQILFNTPYTKRWQAAWRAEGIDPSHLTNVTGRA</sequence>
<dbReference type="InterPro" id="IPR003774">
    <property type="entry name" value="AlgH-like"/>
</dbReference>
<comment type="similarity">
    <text evidence="1 2">Belongs to the UPF0301 (AlgH) family.</text>
</comment>
<dbReference type="PANTHER" id="PTHR30327">
    <property type="entry name" value="UNCHARACTERIZED PROTEIN YQGE"/>
    <property type="match status" value="1"/>
</dbReference>
<dbReference type="EMBL" id="SACO01000002">
    <property type="protein sequence ID" value="RVU06877.1"/>
    <property type="molecule type" value="Genomic_DNA"/>
</dbReference>
<dbReference type="HAMAP" id="MF_00758">
    <property type="entry name" value="UPF0301"/>
    <property type="match status" value="1"/>
</dbReference>
<dbReference type="GO" id="GO:0005829">
    <property type="term" value="C:cytosol"/>
    <property type="evidence" value="ECO:0007669"/>
    <property type="project" value="TreeGrafter"/>
</dbReference>
<name>A0A437NAD2_9SPHN</name>
<evidence type="ECO:0000313" key="4">
    <source>
        <dbReference type="Proteomes" id="UP000282837"/>
    </source>
</evidence>
<evidence type="ECO:0000313" key="3">
    <source>
        <dbReference type="EMBL" id="RVU06877.1"/>
    </source>
</evidence>
<proteinExistence type="inferred from homology"/>
<dbReference type="PANTHER" id="PTHR30327:SF1">
    <property type="entry name" value="UPF0301 PROTEIN YQGE"/>
    <property type="match status" value="1"/>
</dbReference>
<comment type="caution">
    <text evidence="3">The sequence shown here is derived from an EMBL/GenBank/DDBJ whole genome shotgun (WGS) entry which is preliminary data.</text>
</comment>
<dbReference type="RefSeq" id="WP_127705964.1">
    <property type="nucleotide sequence ID" value="NZ_SACO01000002.1"/>
</dbReference>
<dbReference type="OrthoDB" id="9807486at2"/>
<organism evidence="3 4">
    <name type="scientific">Novosphingobium umbonatum</name>
    <dbReference type="NCBI Taxonomy" id="1908524"/>
    <lineage>
        <taxon>Bacteria</taxon>
        <taxon>Pseudomonadati</taxon>
        <taxon>Pseudomonadota</taxon>
        <taxon>Alphaproteobacteria</taxon>
        <taxon>Sphingomonadales</taxon>
        <taxon>Sphingomonadaceae</taxon>
        <taxon>Novosphingobium</taxon>
    </lineage>
</organism>
<gene>
    <name evidence="3" type="ORF">EOE18_02635</name>
</gene>
<evidence type="ECO:0000256" key="1">
    <source>
        <dbReference type="ARBA" id="ARBA00009600"/>
    </source>
</evidence>
<dbReference type="SUPFAM" id="SSF143456">
    <property type="entry name" value="VC0467-like"/>
    <property type="match status" value="1"/>
</dbReference>
<protein>
    <recommendedName>
        <fullName evidence="2">UPF0301 protein EOE18_02635</fullName>
    </recommendedName>
</protein>
<accession>A0A437NAD2</accession>
<evidence type="ECO:0000256" key="2">
    <source>
        <dbReference type="HAMAP-Rule" id="MF_00758"/>
    </source>
</evidence>
<dbReference type="Pfam" id="PF02622">
    <property type="entry name" value="DUF179"/>
    <property type="match status" value="1"/>
</dbReference>
<dbReference type="Gene3D" id="3.40.1740.10">
    <property type="entry name" value="VC0467-like"/>
    <property type="match status" value="1"/>
</dbReference>